<accession>A0ABW5UZV1</accession>
<reference evidence="2" key="1">
    <citation type="journal article" date="2019" name="Int. J. Syst. Evol. Microbiol.">
        <title>The Global Catalogue of Microorganisms (GCM) 10K type strain sequencing project: providing services to taxonomists for standard genome sequencing and annotation.</title>
        <authorList>
            <consortium name="The Broad Institute Genomics Platform"/>
            <consortium name="The Broad Institute Genome Sequencing Center for Infectious Disease"/>
            <person name="Wu L."/>
            <person name="Ma J."/>
        </authorList>
    </citation>
    <scope>NUCLEOTIDE SEQUENCE [LARGE SCALE GENOMIC DNA]</scope>
    <source>
        <strain evidence="2">TISTR 1514</strain>
    </source>
</reference>
<gene>
    <name evidence="1" type="ORF">ACFSW7_11860</name>
</gene>
<dbReference type="EMBL" id="JBHUNE010000008">
    <property type="protein sequence ID" value="MFD2759071.1"/>
    <property type="molecule type" value="Genomic_DNA"/>
</dbReference>
<keyword evidence="2" id="KW-1185">Reference proteome</keyword>
<proteinExistence type="predicted"/>
<sequence length="132" mass="13936">MSPDARRISQTIRAMPGAVAAFAGDPANLPKWAAGLSLGIRNEDGRWLTDSPTGEVEVRFVGDVADGVLDHDVVFPDGSVTRNPLRVTARDGGSEIVFTVAREAGVTDEAYARDCAAVAADLARLRDLLESA</sequence>
<organism evidence="1 2">
    <name type="scientific">Gulosibacter faecalis</name>
    <dbReference type="NCBI Taxonomy" id="272240"/>
    <lineage>
        <taxon>Bacteria</taxon>
        <taxon>Bacillati</taxon>
        <taxon>Actinomycetota</taxon>
        <taxon>Actinomycetes</taxon>
        <taxon>Micrococcales</taxon>
        <taxon>Microbacteriaceae</taxon>
        <taxon>Gulosibacter</taxon>
    </lineage>
</organism>
<dbReference type="InterPro" id="IPR023393">
    <property type="entry name" value="START-like_dom_sf"/>
</dbReference>
<dbReference type="SUPFAM" id="SSF55961">
    <property type="entry name" value="Bet v1-like"/>
    <property type="match status" value="1"/>
</dbReference>
<evidence type="ECO:0000313" key="1">
    <source>
        <dbReference type="EMBL" id="MFD2759071.1"/>
    </source>
</evidence>
<dbReference type="Proteomes" id="UP001597492">
    <property type="component" value="Unassembled WGS sequence"/>
</dbReference>
<dbReference type="RefSeq" id="WP_026339531.1">
    <property type="nucleotide sequence ID" value="NZ_JBHUNE010000008.1"/>
</dbReference>
<evidence type="ECO:0000313" key="2">
    <source>
        <dbReference type="Proteomes" id="UP001597492"/>
    </source>
</evidence>
<name>A0ABW5UZV1_9MICO</name>
<comment type="caution">
    <text evidence="1">The sequence shown here is derived from an EMBL/GenBank/DDBJ whole genome shotgun (WGS) entry which is preliminary data.</text>
</comment>
<protein>
    <submittedName>
        <fullName evidence="1">SRPBCC family protein</fullName>
    </submittedName>
</protein>
<dbReference type="Gene3D" id="3.30.530.20">
    <property type="match status" value="1"/>
</dbReference>